<dbReference type="NCBIfam" id="TIGR03647">
    <property type="entry name" value="Na_symport_sm"/>
    <property type="match status" value="1"/>
</dbReference>
<evidence type="ECO:0000259" key="2">
    <source>
        <dbReference type="Pfam" id="PF13937"/>
    </source>
</evidence>
<name>A0A7V8FNG6_9BURK</name>
<protein>
    <recommendedName>
        <fullName evidence="2">Sodium symporter small subunit domain-containing protein</fullName>
    </recommendedName>
</protein>
<comment type="caution">
    <text evidence="3">The sequence shown here is derived from an EMBL/GenBank/DDBJ whole genome shotgun (WGS) entry which is preliminary data.</text>
</comment>
<gene>
    <name evidence="3" type="ORF">GAK30_02205</name>
</gene>
<proteinExistence type="predicted"/>
<dbReference type="Pfam" id="PF13937">
    <property type="entry name" value="DUF4212"/>
    <property type="match status" value="1"/>
</dbReference>
<reference evidence="4" key="1">
    <citation type="journal article" date="2020" name="MBio">
        <title>Horizontal gene transfer to a defensive symbiont with a reduced genome amongst a multipartite beetle microbiome.</title>
        <authorList>
            <person name="Waterworth S.C."/>
            <person name="Florez L.V."/>
            <person name="Rees E.R."/>
            <person name="Hertweck C."/>
            <person name="Kaltenpoth M."/>
            <person name="Kwan J.C."/>
        </authorList>
    </citation>
    <scope>NUCLEOTIDE SEQUENCE [LARGE SCALE GENOMIC DNA]</scope>
</reference>
<feature type="transmembrane region" description="Helical" evidence="1">
    <location>
        <begin position="38"/>
        <end position="62"/>
    </location>
</feature>
<dbReference type="InterPro" id="IPR019886">
    <property type="entry name" value="Na_symporter_ssu"/>
</dbReference>
<keyword evidence="1" id="KW-0472">Membrane</keyword>
<sequence length="76" mass="8544">MSRLSMLRLALLLAWAAGAFGVPWLARDLDFAIGGWPFYLWWAAQGCVIFFVVICLVAVWLLGRYDDLDGARHDAD</sequence>
<evidence type="ECO:0000313" key="4">
    <source>
        <dbReference type="Proteomes" id="UP000461670"/>
    </source>
</evidence>
<evidence type="ECO:0000256" key="1">
    <source>
        <dbReference type="SAM" id="Phobius"/>
    </source>
</evidence>
<keyword evidence="1" id="KW-0812">Transmembrane</keyword>
<dbReference type="Proteomes" id="UP000461670">
    <property type="component" value="Unassembled WGS sequence"/>
</dbReference>
<feature type="domain" description="Sodium symporter small subunit" evidence="2">
    <location>
        <begin position="6"/>
        <end position="66"/>
    </location>
</feature>
<accession>A0A7V8FNG6</accession>
<evidence type="ECO:0000313" key="3">
    <source>
        <dbReference type="EMBL" id="KAF1020926.1"/>
    </source>
</evidence>
<dbReference type="AlphaFoldDB" id="A0A7V8FNG6"/>
<dbReference type="EMBL" id="WNDQ01000028">
    <property type="protein sequence ID" value="KAF1020926.1"/>
    <property type="molecule type" value="Genomic_DNA"/>
</dbReference>
<keyword evidence="1" id="KW-1133">Transmembrane helix</keyword>
<organism evidence="3 4">
    <name type="scientific">Paracidovorax wautersii</name>
    <dbReference type="NCBI Taxonomy" id="1177982"/>
    <lineage>
        <taxon>Bacteria</taxon>
        <taxon>Pseudomonadati</taxon>
        <taxon>Pseudomonadota</taxon>
        <taxon>Betaproteobacteria</taxon>
        <taxon>Burkholderiales</taxon>
        <taxon>Comamonadaceae</taxon>
        <taxon>Paracidovorax</taxon>
    </lineage>
</organism>